<dbReference type="GeneID" id="32527678"/>
<dbReference type="Proteomes" id="UP000543836">
    <property type="component" value="Unassembled WGS sequence"/>
</dbReference>
<dbReference type="EMBL" id="JACIIG010000001">
    <property type="protein sequence ID" value="MBB4566441.1"/>
    <property type="molecule type" value="Genomic_DNA"/>
</dbReference>
<dbReference type="Pfam" id="PF08238">
    <property type="entry name" value="Sel1"/>
    <property type="match status" value="3"/>
</dbReference>
<organism evidence="3 4">
    <name type="scientific">Rhizobium leucaenae</name>
    <dbReference type="NCBI Taxonomy" id="29450"/>
    <lineage>
        <taxon>Bacteria</taxon>
        <taxon>Pseudomonadati</taxon>
        <taxon>Pseudomonadota</taxon>
        <taxon>Alphaproteobacteria</taxon>
        <taxon>Hyphomicrobiales</taxon>
        <taxon>Rhizobiaceae</taxon>
        <taxon>Rhizobium/Agrobacterium group</taxon>
        <taxon>Rhizobium</taxon>
    </lineage>
</organism>
<feature type="chain" id="PRO_5030558848" description="Sel1 repeat family protein" evidence="2">
    <location>
        <begin position="26"/>
        <end position="174"/>
    </location>
</feature>
<evidence type="ECO:0000313" key="4">
    <source>
        <dbReference type="Proteomes" id="UP000543836"/>
    </source>
</evidence>
<keyword evidence="2" id="KW-0732">Signal</keyword>
<dbReference type="InterPro" id="IPR011990">
    <property type="entry name" value="TPR-like_helical_dom_sf"/>
</dbReference>
<dbReference type="SMART" id="SM00671">
    <property type="entry name" value="SEL1"/>
    <property type="match status" value="3"/>
</dbReference>
<feature type="signal peptide" evidence="2">
    <location>
        <begin position="1"/>
        <end position="25"/>
    </location>
</feature>
<name>A0A7W6ZPR1_9HYPH</name>
<accession>A0A7W6ZPR1</accession>
<dbReference type="OrthoDB" id="7990021at2"/>
<dbReference type="AlphaFoldDB" id="A0A7W6ZPR1"/>
<sequence length="174" mass="19429">MKLARIIFALTLSIAFCTVRTVVLADPDEAFMAYQKSDYATAFKLYHERALKGVVSAQGVVGTLYAFGRGVKQDDNQAAFWFQKLAEQGNAKGQFALGEMYLAGRGVPQDYTKAAELFRNAAEQGEPFSAFWLSMLYEQGQGVPKDPQQATYWKRKSDENMPDISDILPPPQQK</sequence>
<dbReference type="RefSeq" id="WP_051264113.1">
    <property type="nucleotide sequence ID" value="NZ_JACIIG010000001.1"/>
</dbReference>
<reference evidence="3 4" key="1">
    <citation type="submission" date="2020-08" db="EMBL/GenBank/DDBJ databases">
        <title>Genomic Encyclopedia of Type Strains, Phase IV (KMG-V): Genome sequencing to study the core and pangenomes of soil and plant-associated prokaryotes.</title>
        <authorList>
            <person name="Whitman W."/>
        </authorList>
    </citation>
    <scope>NUCLEOTIDE SEQUENCE [LARGE SCALE GENOMIC DNA]</scope>
    <source>
        <strain evidence="3 4">SEMIA 492</strain>
    </source>
</reference>
<dbReference type="PANTHER" id="PTHR11102:SF160">
    <property type="entry name" value="ERAD-ASSOCIATED E3 UBIQUITIN-PROTEIN LIGASE COMPONENT HRD3"/>
    <property type="match status" value="1"/>
</dbReference>
<dbReference type="PANTHER" id="PTHR11102">
    <property type="entry name" value="SEL-1-LIKE PROTEIN"/>
    <property type="match status" value="1"/>
</dbReference>
<protein>
    <recommendedName>
        <fullName evidence="5">Sel1 repeat family protein</fullName>
    </recommendedName>
</protein>
<proteinExistence type="predicted"/>
<evidence type="ECO:0000313" key="3">
    <source>
        <dbReference type="EMBL" id="MBB4566441.1"/>
    </source>
</evidence>
<gene>
    <name evidence="3" type="ORF">GGE60_000529</name>
</gene>
<evidence type="ECO:0000256" key="2">
    <source>
        <dbReference type="SAM" id="SignalP"/>
    </source>
</evidence>
<dbReference type="Gene3D" id="1.25.40.10">
    <property type="entry name" value="Tetratricopeptide repeat domain"/>
    <property type="match status" value="1"/>
</dbReference>
<feature type="region of interest" description="Disordered" evidence="1">
    <location>
        <begin position="142"/>
        <end position="174"/>
    </location>
</feature>
<evidence type="ECO:0000256" key="1">
    <source>
        <dbReference type="SAM" id="MobiDB-lite"/>
    </source>
</evidence>
<keyword evidence="4" id="KW-1185">Reference proteome</keyword>
<dbReference type="InterPro" id="IPR006597">
    <property type="entry name" value="Sel1-like"/>
</dbReference>
<dbReference type="InterPro" id="IPR050767">
    <property type="entry name" value="Sel1_AlgK"/>
</dbReference>
<dbReference type="SUPFAM" id="SSF81901">
    <property type="entry name" value="HCP-like"/>
    <property type="match status" value="1"/>
</dbReference>
<comment type="caution">
    <text evidence="3">The sequence shown here is derived from an EMBL/GenBank/DDBJ whole genome shotgun (WGS) entry which is preliminary data.</text>
</comment>
<evidence type="ECO:0008006" key="5">
    <source>
        <dbReference type="Google" id="ProtNLM"/>
    </source>
</evidence>